<dbReference type="EMBL" id="JAVRRL010000034">
    <property type="protein sequence ID" value="KAK5112011.1"/>
    <property type="molecule type" value="Genomic_DNA"/>
</dbReference>
<name>A0AAN7YJW3_9PEZI</name>
<evidence type="ECO:0000313" key="3">
    <source>
        <dbReference type="Proteomes" id="UP001310890"/>
    </source>
</evidence>
<feature type="compositionally biased region" description="Basic residues" evidence="1">
    <location>
        <begin position="385"/>
        <end position="395"/>
    </location>
</feature>
<proteinExistence type="predicted"/>
<feature type="region of interest" description="Disordered" evidence="1">
    <location>
        <begin position="93"/>
        <end position="128"/>
    </location>
</feature>
<comment type="caution">
    <text evidence="2">The sequence shown here is derived from an EMBL/GenBank/DDBJ whole genome shotgun (WGS) entry which is preliminary data.</text>
</comment>
<evidence type="ECO:0000313" key="2">
    <source>
        <dbReference type="EMBL" id="KAK5112011.1"/>
    </source>
</evidence>
<feature type="region of interest" description="Disordered" evidence="1">
    <location>
        <begin position="368"/>
        <end position="395"/>
    </location>
</feature>
<feature type="region of interest" description="Disordered" evidence="1">
    <location>
        <begin position="49"/>
        <end position="71"/>
    </location>
</feature>
<protein>
    <submittedName>
        <fullName evidence="2">Uncharacterized protein</fullName>
    </submittedName>
</protein>
<feature type="region of interest" description="Disordered" evidence="1">
    <location>
        <begin position="510"/>
        <end position="542"/>
    </location>
</feature>
<dbReference type="AlphaFoldDB" id="A0AAN7YJW3"/>
<sequence length="612" mass="67108">MAKVIQTNTFSGIFEPVVDTRRQDKYMMGGALGDTPSAWERRLPQSTSPDFISDIRQPAKPAPPTKTAPVAQAKPSWFKRTFLKIKRAFSGKQKKSAFRSPGDIKGIKFNTPSSPPPRPRRRSNATGFSVGCPFEIQQIQHLSQFGMVQDTIEQPNVLDLSNQVNIMTTSPSGKRLTIHEGQAAPTHSKPRDRKRTTIRYAHPVVSAMVPNLPTPTKSSFSSKKSSHSFANGDEKRFSGTTDNSDMRSALDFDGKLANPIDPRKVFRKSSYLADNTGETYARFICDLDGLPHALASKAGNVRSSSSASPYLAFRSLASRDESTDDEEVVQRNRSAALAALAGDAGVDESNINAPTDLPSAARWRTAPPQTLLPGQKLPPHPAPSVRKRPAAQRKHMSTGGLYLAYTGMFNPYNSQEELVFPPTAPRPASFSGSSNYSSRPSTPSTFADAKTHKQHYSRIESGMFDSPTTKNTSRSDRSETPDFPPSAHHGRHYARVESGVFDNHKTFSFAHPRAAPQPPQTMPLRPPAPAPASPDPTQSRAQLTQVRRKPVGASLVPAAQSTKHLSQLVRLEEEGEGETSTTTRTRGSMVVQPRRIRMNENGFPIVGRPRRV</sequence>
<feature type="compositionally biased region" description="Pro residues" evidence="1">
    <location>
        <begin position="515"/>
        <end position="534"/>
    </location>
</feature>
<accession>A0AAN7YJW3</accession>
<feature type="region of interest" description="Disordered" evidence="1">
    <location>
        <begin position="420"/>
        <end position="490"/>
    </location>
</feature>
<feature type="region of interest" description="Disordered" evidence="1">
    <location>
        <begin position="208"/>
        <end position="245"/>
    </location>
</feature>
<gene>
    <name evidence="2" type="ORF">LTR62_004545</name>
</gene>
<feature type="compositionally biased region" description="Low complexity" evidence="1">
    <location>
        <begin position="217"/>
        <end position="229"/>
    </location>
</feature>
<reference evidence="2" key="1">
    <citation type="submission" date="2023-08" db="EMBL/GenBank/DDBJ databases">
        <title>Black Yeasts Isolated from many extreme environments.</title>
        <authorList>
            <person name="Coleine C."/>
            <person name="Stajich J.E."/>
            <person name="Selbmann L."/>
        </authorList>
    </citation>
    <scope>NUCLEOTIDE SEQUENCE</scope>
    <source>
        <strain evidence="2">CCFEE 5401</strain>
    </source>
</reference>
<dbReference type="Proteomes" id="UP001310890">
    <property type="component" value="Unassembled WGS sequence"/>
</dbReference>
<evidence type="ECO:0000256" key="1">
    <source>
        <dbReference type="SAM" id="MobiDB-lite"/>
    </source>
</evidence>
<feature type="compositionally biased region" description="Low complexity" evidence="1">
    <location>
        <begin position="427"/>
        <end position="444"/>
    </location>
</feature>
<organism evidence="2 3">
    <name type="scientific">Meristemomyces frigidus</name>
    <dbReference type="NCBI Taxonomy" id="1508187"/>
    <lineage>
        <taxon>Eukaryota</taxon>
        <taxon>Fungi</taxon>
        <taxon>Dikarya</taxon>
        <taxon>Ascomycota</taxon>
        <taxon>Pezizomycotina</taxon>
        <taxon>Dothideomycetes</taxon>
        <taxon>Dothideomycetidae</taxon>
        <taxon>Mycosphaerellales</taxon>
        <taxon>Teratosphaeriaceae</taxon>
        <taxon>Meristemomyces</taxon>
    </lineage>
</organism>